<feature type="transmembrane region" description="Helical" evidence="7">
    <location>
        <begin position="21"/>
        <end position="39"/>
    </location>
</feature>
<keyword evidence="5 7" id="KW-1133">Transmembrane helix</keyword>
<protein>
    <recommendedName>
        <fullName evidence="8">Citrate transporter-like domain-containing protein</fullName>
    </recommendedName>
</protein>
<feature type="transmembrane region" description="Helical" evidence="7">
    <location>
        <begin position="340"/>
        <end position="357"/>
    </location>
</feature>
<dbReference type="EMBL" id="CAJNOE010000187">
    <property type="protein sequence ID" value="CAF1026337.1"/>
    <property type="molecule type" value="Genomic_DNA"/>
</dbReference>
<dbReference type="InterPro" id="IPR004680">
    <property type="entry name" value="Cit_transptr-like_dom"/>
</dbReference>
<dbReference type="PANTHER" id="PTHR43302">
    <property type="entry name" value="TRANSPORTER ARSB-RELATED"/>
    <property type="match status" value="1"/>
</dbReference>
<reference evidence="9" key="1">
    <citation type="submission" date="2021-02" db="EMBL/GenBank/DDBJ databases">
        <authorList>
            <person name="Nowell W R."/>
        </authorList>
    </citation>
    <scope>NUCLEOTIDE SEQUENCE</scope>
</reference>
<feature type="transmembrane region" description="Helical" evidence="7">
    <location>
        <begin position="551"/>
        <end position="577"/>
    </location>
</feature>
<evidence type="ECO:0000313" key="9">
    <source>
        <dbReference type="EMBL" id="CAF1026337.1"/>
    </source>
</evidence>
<feature type="domain" description="Citrate transporter-like" evidence="8">
    <location>
        <begin position="39"/>
        <end position="465"/>
    </location>
</feature>
<sequence length="621" mass="69541">MENTTNTTTTTTTTTIPSPHVYQVVVGCIAFFLILPFVLVPITRYPLGSTGAVLVGAFLMVATTVIDQTRVYTVIGDMNNLKTIFLLCGMMAISSYFERERLIDFLFNKLFPPGLKFHWWLLRLSIIDSIVAALFTNDVACVILTPLILNKWIEQKRDKSELNTLLLTLATQANIGSTLTIFGNPQMALIASKSNVFVDTNSRFELKTCVEYLWIPTFIVWLLNLIFLFTYHHLIQCRRKNRALPEDTSSNINVVDQEQVEEEEEQQSSVAVTTEIKKLPRFTERFRLKRLGNNSEQISSRLSTTSPVTIDRSVSIPSFSNFDLISNADEKEFQPSESRLFKSILFILLITVIALLFASNDKVYFDIGLIPIAAAIILFVADTLINHRPPTIILMRIDWNVLLLFFGLFVWLDGLNSTGIPHKIWVALKLNSASLTDIKSLLIFYIFTLIGSNIFSNVPLTLLVLEQVPPTGDHLSLVLYLAFITTIAGNLTLFGSVANLIVAQKALTSSDIKSLLIFYIFTLIGSNVFSNVPLTLLVLEQVPPTGDHLSLVLYLAFITTIAGNLTLFGSVANLIVAQKALTSSLQHKFDFWTYLKFGFLTTIILSLVGTFIIYGLLRVIH</sequence>
<feature type="transmembrane region" description="Helical" evidence="7">
    <location>
        <begin position="597"/>
        <end position="617"/>
    </location>
</feature>
<dbReference type="Proteomes" id="UP000663860">
    <property type="component" value="Unassembled WGS sequence"/>
</dbReference>
<keyword evidence="2" id="KW-0813">Transport</keyword>
<proteinExistence type="predicted"/>
<organism evidence="9 10">
    <name type="scientific">Adineta steineri</name>
    <dbReference type="NCBI Taxonomy" id="433720"/>
    <lineage>
        <taxon>Eukaryota</taxon>
        <taxon>Metazoa</taxon>
        <taxon>Spiralia</taxon>
        <taxon>Gnathifera</taxon>
        <taxon>Rotifera</taxon>
        <taxon>Eurotatoria</taxon>
        <taxon>Bdelloidea</taxon>
        <taxon>Adinetida</taxon>
        <taxon>Adinetidae</taxon>
        <taxon>Adineta</taxon>
    </lineage>
</organism>
<dbReference type="PANTHER" id="PTHR43302:SF5">
    <property type="entry name" value="TRANSPORTER ARSB-RELATED"/>
    <property type="match status" value="1"/>
</dbReference>
<evidence type="ECO:0000313" key="10">
    <source>
        <dbReference type="Proteomes" id="UP000663860"/>
    </source>
</evidence>
<dbReference type="AlphaFoldDB" id="A0A814IU83"/>
<evidence type="ECO:0000256" key="4">
    <source>
        <dbReference type="ARBA" id="ARBA00022692"/>
    </source>
</evidence>
<feature type="transmembrane region" description="Helical" evidence="7">
    <location>
        <begin position="45"/>
        <end position="66"/>
    </location>
</feature>
<evidence type="ECO:0000256" key="3">
    <source>
        <dbReference type="ARBA" id="ARBA00022475"/>
    </source>
</evidence>
<dbReference type="GO" id="GO:0055085">
    <property type="term" value="P:transmembrane transport"/>
    <property type="evidence" value="ECO:0007669"/>
    <property type="project" value="InterPro"/>
</dbReference>
<feature type="transmembrane region" description="Helical" evidence="7">
    <location>
        <begin position="212"/>
        <end position="231"/>
    </location>
</feature>
<evidence type="ECO:0000256" key="2">
    <source>
        <dbReference type="ARBA" id="ARBA00022448"/>
    </source>
</evidence>
<feature type="transmembrane region" description="Helical" evidence="7">
    <location>
        <begin position="117"/>
        <end position="150"/>
    </location>
</feature>
<feature type="transmembrane region" description="Helical" evidence="7">
    <location>
        <begin position="363"/>
        <end position="381"/>
    </location>
</feature>
<gene>
    <name evidence="9" type="ORF">IZO911_LOCUS19006</name>
</gene>
<comment type="caution">
    <text evidence="9">The sequence shown here is derived from an EMBL/GenBank/DDBJ whole genome shotgun (WGS) entry which is preliminary data.</text>
</comment>
<keyword evidence="6 7" id="KW-0472">Membrane</keyword>
<name>A0A814IU83_9BILA</name>
<feature type="transmembrane region" description="Helical" evidence="7">
    <location>
        <begin position="442"/>
        <end position="465"/>
    </location>
</feature>
<keyword evidence="4 7" id="KW-0812">Transmembrane</keyword>
<accession>A0A814IU83</accession>
<feature type="transmembrane region" description="Helical" evidence="7">
    <location>
        <begin position="78"/>
        <end position="97"/>
    </location>
</feature>
<evidence type="ECO:0000259" key="8">
    <source>
        <dbReference type="Pfam" id="PF03600"/>
    </source>
</evidence>
<dbReference type="GO" id="GO:0005886">
    <property type="term" value="C:plasma membrane"/>
    <property type="evidence" value="ECO:0007669"/>
    <property type="project" value="UniProtKB-SubCell"/>
</dbReference>
<comment type="subcellular location">
    <subcellularLocation>
        <location evidence="1">Cell membrane</location>
        <topology evidence="1">Multi-pass membrane protein</topology>
    </subcellularLocation>
</comment>
<evidence type="ECO:0000256" key="6">
    <source>
        <dbReference type="ARBA" id="ARBA00023136"/>
    </source>
</evidence>
<keyword evidence="3" id="KW-1003">Cell membrane</keyword>
<feature type="transmembrane region" description="Helical" evidence="7">
    <location>
        <begin position="162"/>
        <end position="182"/>
    </location>
</feature>
<evidence type="ECO:0000256" key="7">
    <source>
        <dbReference type="SAM" id="Phobius"/>
    </source>
</evidence>
<dbReference type="Pfam" id="PF03600">
    <property type="entry name" value="CitMHS"/>
    <property type="match status" value="1"/>
</dbReference>
<evidence type="ECO:0000256" key="5">
    <source>
        <dbReference type="ARBA" id="ARBA00022989"/>
    </source>
</evidence>
<feature type="transmembrane region" description="Helical" evidence="7">
    <location>
        <begin position="515"/>
        <end position="539"/>
    </location>
</feature>
<feature type="transmembrane region" description="Helical" evidence="7">
    <location>
        <begin position="477"/>
        <end position="503"/>
    </location>
</feature>
<evidence type="ECO:0000256" key="1">
    <source>
        <dbReference type="ARBA" id="ARBA00004651"/>
    </source>
</evidence>